<dbReference type="CDD" id="cd13848">
    <property type="entry name" value="CuRO_1_CopA"/>
    <property type="match status" value="1"/>
</dbReference>
<dbReference type="InterPro" id="IPR008972">
    <property type="entry name" value="Cupredoxin"/>
</dbReference>
<dbReference type="NCBIfam" id="TIGR01480">
    <property type="entry name" value="copper_res_A"/>
    <property type="match status" value="1"/>
</dbReference>
<dbReference type="EMBL" id="JBBHLI010000001">
    <property type="protein sequence ID" value="MEK9499478.1"/>
    <property type="molecule type" value="Genomic_DNA"/>
</dbReference>
<dbReference type="Pfam" id="PF07731">
    <property type="entry name" value="Cu-oxidase_2"/>
    <property type="match status" value="1"/>
</dbReference>
<dbReference type="InterPro" id="IPR034284">
    <property type="entry name" value="CuRO_1_CopA"/>
</dbReference>
<dbReference type="InterPro" id="IPR033138">
    <property type="entry name" value="Cu_oxidase_CS"/>
</dbReference>
<dbReference type="InterPro" id="IPR034279">
    <property type="entry name" value="CuRO_3_CopA"/>
</dbReference>
<dbReference type="InterPro" id="IPR002355">
    <property type="entry name" value="Cu_oxidase_Cu_BS"/>
</dbReference>
<dbReference type="Pfam" id="PF07732">
    <property type="entry name" value="Cu-oxidase_3"/>
    <property type="match status" value="1"/>
</dbReference>
<sequence length="625" mass="69091">MKRDEPSRGLTRRRFLEVGAAAGAAATLQTVTPRSLSGGPAFGTRPAVLDGREAEVEISIQEVRWAVDGRERRAVTMNGSVPGPLLRLREGTEAVIHVRNELDEPTSVHWHGLILPNGMDGVPGLNFPGIAPGETFTYRFPVQQAGTYWFHSHSGFQEQIGHFAAMIIDPAGPEPDPADREHVVILSDWTFENPHRIMARLKKHPDYYNNQRRTLGDFFADVSEQGLGATLSDRLDWGGMRMMASDVSDITGSTYTYLVNGRGPDDNWTGLFTPGERMKLRFVNAAAASFFDVRIPGLPLTIVESNGQPVAPVEVDEFRMAIGETFDVIVEPGEDRAYTLFAEAMDRSGFARATLAPSEGMEAEIPPKRERALLTMADMGHGGHAGHDMGQMEPDDAMDHAGHDMPEPEPMDHSGHDMGAMADMEHGPALRAPGTLPDDQMHGPDEHGAANAGVAMMATSRLHEAGIGLGSDGWRVLRYTDLAAREVRPNFRAPDREIELHLTGNMERYMWSIDGVHFRDAEPIEVRFGERIRLTMINDTMMNHPMHLHGMWMELENGRGDRIPRVHTVNVKPAEKISLLFDADALGPWAFHCHVLYHMDAGMFRIVHVVDPTMADQSGRHGDVA</sequence>
<feature type="domain" description="Plastocyanin-like" evidence="6">
    <location>
        <begin position="60"/>
        <end position="170"/>
    </location>
</feature>
<keyword evidence="8" id="KW-1185">Reference proteome</keyword>
<keyword evidence="3" id="KW-0186">Copper</keyword>
<organism evidence="7 8">
    <name type="scientific">Gaopeijia maritima</name>
    <dbReference type="NCBI Taxonomy" id="3119007"/>
    <lineage>
        <taxon>Bacteria</taxon>
        <taxon>Pseudomonadati</taxon>
        <taxon>Gemmatimonadota</taxon>
        <taxon>Longimicrobiia</taxon>
        <taxon>Gaopeijiales</taxon>
        <taxon>Gaopeijiaceae</taxon>
        <taxon>Gaopeijia</taxon>
    </lineage>
</organism>
<dbReference type="InterPro" id="IPR045087">
    <property type="entry name" value="Cu-oxidase_fam"/>
</dbReference>
<dbReference type="Pfam" id="PF00394">
    <property type="entry name" value="Cu-oxidase"/>
    <property type="match status" value="1"/>
</dbReference>
<dbReference type="SUPFAM" id="SSF49503">
    <property type="entry name" value="Cupredoxins"/>
    <property type="match status" value="3"/>
</dbReference>
<evidence type="ECO:0000256" key="3">
    <source>
        <dbReference type="ARBA" id="ARBA00023008"/>
    </source>
</evidence>
<keyword evidence="2" id="KW-0560">Oxidoreductase</keyword>
<feature type="domain" description="Plastocyanin-like" evidence="4">
    <location>
        <begin position="240"/>
        <end position="344"/>
    </location>
</feature>
<dbReference type="InterPro" id="IPR011707">
    <property type="entry name" value="Cu-oxidase-like_N"/>
</dbReference>
<dbReference type="InterPro" id="IPR011706">
    <property type="entry name" value="Cu-oxidase_C"/>
</dbReference>
<evidence type="ECO:0000313" key="8">
    <source>
        <dbReference type="Proteomes" id="UP001484239"/>
    </source>
</evidence>
<dbReference type="Gene3D" id="2.60.40.420">
    <property type="entry name" value="Cupredoxins - blue copper proteins"/>
    <property type="match status" value="3"/>
</dbReference>
<comment type="caution">
    <text evidence="7">The sequence shown here is derived from an EMBL/GenBank/DDBJ whole genome shotgun (WGS) entry which is preliminary data.</text>
</comment>
<evidence type="ECO:0000256" key="2">
    <source>
        <dbReference type="ARBA" id="ARBA00023002"/>
    </source>
</evidence>
<protein>
    <submittedName>
        <fullName evidence="7">Copper resistance system multicopper oxidase</fullName>
    </submittedName>
</protein>
<dbReference type="Proteomes" id="UP001484239">
    <property type="component" value="Unassembled WGS sequence"/>
</dbReference>
<dbReference type="CDD" id="cd13896">
    <property type="entry name" value="CuRO_3_CopA"/>
    <property type="match status" value="1"/>
</dbReference>
<dbReference type="InterPro" id="IPR006311">
    <property type="entry name" value="TAT_signal"/>
</dbReference>
<name>A0ABU9E5T6_9BACT</name>
<dbReference type="PANTHER" id="PTHR11709:SF394">
    <property type="entry name" value="FI03373P-RELATED"/>
    <property type="match status" value="1"/>
</dbReference>
<evidence type="ECO:0000256" key="1">
    <source>
        <dbReference type="ARBA" id="ARBA00022723"/>
    </source>
</evidence>
<proteinExistence type="predicted"/>
<reference evidence="7 8" key="1">
    <citation type="submission" date="2024-02" db="EMBL/GenBank/DDBJ databases">
        <title>A novel Gemmatimonadota bacterium.</title>
        <authorList>
            <person name="Du Z.-J."/>
            <person name="Ye Y.-Q."/>
        </authorList>
    </citation>
    <scope>NUCLEOTIDE SEQUENCE [LARGE SCALE GENOMIC DNA]</scope>
    <source>
        <strain evidence="7 8">DH-20</strain>
    </source>
</reference>
<dbReference type="CDD" id="cd13874">
    <property type="entry name" value="CuRO_2_CopA"/>
    <property type="match status" value="1"/>
</dbReference>
<dbReference type="PROSITE" id="PS00080">
    <property type="entry name" value="MULTICOPPER_OXIDASE2"/>
    <property type="match status" value="1"/>
</dbReference>
<evidence type="ECO:0000313" key="7">
    <source>
        <dbReference type="EMBL" id="MEK9499478.1"/>
    </source>
</evidence>
<gene>
    <name evidence="7" type="ORF">WI372_00610</name>
</gene>
<dbReference type="PANTHER" id="PTHR11709">
    <property type="entry name" value="MULTI-COPPER OXIDASE"/>
    <property type="match status" value="1"/>
</dbReference>
<dbReference type="InterPro" id="IPR006376">
    <property type="entry name" value="Cu-R_CopA"/>
</dbReference>
<evidence type="ECO:0000259" key="6">
    <source>
        <dbReference type="Pfam" id="PF07732"/>
    </source>
</evidence>
<evidence type="ECO:0000259" key="5">
    <source>
        <dbReference type="Pfam" id="PF07731"/>
    </source>
</evidence>
<accession>A0ABU9E5T6</accession>
<dbReference type="InterPro" id="IPR001117">
    <property type="entry name" value="Cu-oxidase_2nd"/>
</dbReference>
<keyword evidence="1" id="KW-0479">Metal-binding</keyword>
<dbReference type="PROSITE" id="PS51318">
    <property type="entry name" value="TAT"/>
    <property type="match status" value="1"/>
</dbReference>
<evidence type="ECO:0000259" key="4">
    <source>
        <dbReference type="Pfam" id="PF00394"/>
    </source>
</evidence>
<dbReference type="PROSITE" id="PS00079">
    <property type="entry name" value="MULTICOPPER_OXIDASE1"/>
    <property type="match status" value="1"/>
</dbReference>
<feature type="domain" description="Plastocyanin-like" evidence="5">
    <location>
        <begin position="493"/>
        <end position="609"/>
    </location>
</feature>
<dbReference type="RefSeq" id="WP_405276207.1">
    <property type="nucleotide sequence ID" value="NZ_CP144380.1"/>
</dbReference>
<dbReference type="InterPro" id="IPR034282">
    <property type="entry name" value="CuRO_2_CopA"/>
</dbReference>